<dbReference type="PROSITE" id="PS51635">
    <property type="entry name" value="PNPLA"/>
    <property type="match status" value="1"/>
</dbReference>
<gene>
    <name evidence="7" type="ORF">HLH21_16255</name>
</gene>
<organism evidence="7 8">
    <name type="scientific">Gluconacetobacter johannae</name>
    <dbReference type="NCBI Taxonomy" id="112140"/>
    <lineage>
        <taxon>Bacteria</taxon>
        <taxon>Pseudomonadati</taxon>
        <taxon>Pseudomonadota</taxon>
        <taxon>Alphaproteobacteria</taxon>
        <taxon>Acetobacterales</taxon>
        <taxon>Acetobacteraceae</taxon>
        <taxon>Gluconacetobacter</taxon>
    </lineage>
</organism>
<dbReference type="InterPro" id="IPR016035">
    <property type="entry name" value="Acyl_Trfase/lysoPLipase"/>
</dbReference>
<evidence type="ECO:0000256" key="3">
    <source>
        <dbReference type="ARBA" id="ARBA00023098"/>
    </source>
</evidence>
<dbReference type="PANTHER" id="PTHR14226:SF57">
    <property type="entry name" value="BLR7027 PROTEIN"/>
    <property type="match status" value="1"/>
</dbReference>
<proteinExistence type="predicted"/>
<dbReference type="GO" id="GO:0016042">
    <property type="term" value="P:lipid catabolic process"/>
    <property type="evidence" value="ECO:0007669"/>
    <property type="project" value="UniProtKB-UniRule"/>
</dbReference>
<dbReference type="InterPro" id="IPR002641">
    <property type="entry name" value="PNPLA_dom"/>
</dbReference>
<evidence type="ECO:0000256" key="5">
    <source>
        <dbReference type="SAM" id="MobiDB-lite"/>
    </source>
</evidence>
<evidence type="ECO:0000313" key="8">
    <source>
        <dbReference type="Proteomes" id="UP000561066"/>
    </source>
</evidence>
<feature type="short sequence motif" description="GXSXG" evidence="4">
    <location>
        <begin position="54"/>
        <end position="58"/>
    </location>
</feature>
<dbReference type="Proteomes" id="UP000561066">
    <property type="component" value="Unassembled WGS sequence"/>
</dbReference>
<dbReference type="AlphaFoldDB" id="A0A7W4JAA1"/>
<protein>
    <submittedName>
        <fullName evidence="7">Patatin-like phospholipase family protein</fullName>
    </submittedName>
</protein>
<dbReference type="SUPFAM" id="SSF52151">
    <property type="entry name" value="FabD/lysophospholipase-like"/>
    <property type="match status" value="1"/>
</dbReference>
<dbReference type="GO" id="GO:0016787">
    <property type="term" value="F:hydrolase activity"/>
    <property type="evidence" value="ECO:0007669"/>
    <property type="project" value="UniProtKB-UniRule"/>
</dbReference>
<dbReference type="Gene3D" id="3.40.1090.10">
    <property type="entry name" value="Cytosolic phospholipase A2 catalytic domain"/>
    <property type="match status" value="2"/>
</dbReference>
<keyword evidence="2 4" id="KW-0442">Lipid degradation</keyword>
<evidence type="ECO:0000256" key="1">
    <source>
        <dbReference type="ARBA" id="ARBA00022801"/>
    </source>
</evidence>
<sequence>MAPDTSQPPHTRPDVAQGSRIGLVLQGGGALGAYQAGVYQVLHEAGLEPDWISGVSIGGINAALIAGNPPELRVPRLRQFWERVTSRKIWIGDTPAGDSIRKMHNAWSSFVTSTFGQPGFFRPRLANPWLAGRDIHAATSYYDSAPLRETLLSLIDFDRLNTSGIRLACGAVSVGSGNFIYFDTASTRLTIDHVMASAALPPALPMVRIGQDYYWDGGMVSNTPLQHLLDNADQDSMLIFQVDLFSARGPIPRDMFDVQARTKDIQYSSRTRLITDHYRALHRQKLEIRALLDRIPEQDLTPRDRALRQQLSSLPAITILQLIYQEEAYEGQTRDFEFSAASMEEHWDAGARDTRMTLSHQDWLRPSPDDAGLIVHDAHRPDR</sequence>
<feature type="short sequence motif" description="DGA/G" evidence="4">
    <location>
        <begin position="216"/>
        <end position="218"/>
    </location>
</feature>
<evidence type="ECO:0000256" key="2">
    <source>
        <dbReference type="ARBA" id="ARBA00022963"/>
    </source>
</evidence>
<feature type="short sequence motif" description="GXGXXG" evidence="4">
    <location>
        <begin position="27"/>
        <end position="32"/>
    </location>
</feature>
<keyword evidence="8" id="KW-1185">Reference proteome</keyword>
<comment type="caution">
    <text evidence="7">The sequence shown here is derived from an EMBL/GenBank/DDBJ whole genome shotgun (WGS) entry which is preliminary data.</text>
</comment>
<keyword evidence="3 4" id="KW-0443">Lipid metabolism</keyword>
<dbReference type="EMBL" id="JABEQH010000030">
    <property type="protein sequence ID" value="MBB2177458.1"/>
    <property type="molecule type" value="Genomic_DNA"/>
</dbReference>
<evidence type="ECO:0000256" key="4">
    <source>
        <dbReference type="PROSITE-ProRule" id="PRU01161"/>
    </source>
</evidence>
<dbReference type="RefSeq" id="WP_182944797.1">
    <property type="nucleotide sequence ID" value="NZ_JABEQH010000030.1"/>
</dbReference>
<dbReference type="Pfam" id="PF01734">
    <property type="entry name" value="Patatin"/>
    <property type="match status" value="1"/>
</dbReference>
<name>A0A7W4JAA1_9PROT</name>
<evidence type="ECO:0000259" key="6">
    <source>
        <dbReference type="PROSITE" id="PS51635"/>
    </source>
</evidence>
<feature type="active site" description="Nucleophile" evidence="4">
    <location>
        <position position="56"/>
    </location>
</feature>
<evidence type="ECO:0000313" key="7">
    <source>
        <dbReference type="EMBL" id="MBB2177458.1"/>
    </source>
</evidence>
<dbReference type="InterPro" id="IPR050301">
    <property type="entry name" value="NTE"/>
</dbReference>
<feature type="domain" description="PNPLA" evidence="6">
    <location>
        <begin position="23"/>
        <end position="229"/>
    </location>
</feature>
<feature type="region of interest" description="Disordered" evidence="5">
    <location>
        <begin position="362"/>
        <end position="383"/>
    </location>
</feature>
<feature type="active site" description="Proton acceptor" evidence="4">
    <location>
        <position position="216"/>
    </location>
</feature>
<dbReference type="CDD" id="cd07209">
    <property type="entry name" value="Pat_hypo_Ecoli_Z1214_like"/>
    <property type="match status" value="1"/>
</dbReference>
<dbReference type="PANTHER" id="PTHR14226">
    <property type="entry name" value="NEUROPATHY TARGET ESTERASE/SWISS CHEESE D.MELANOGASTER"/>
    <property type="match status" value="1"/>
</dbReference>
<reference evidence="7 8" key="1">
    <citation type="submission" date="2020-04" db="EMBL/GenBank/DDBJ databases">
        <title>Description of novel Gluconacetobacter.</title>
        <authorList>
            <person name="Sombolestani A."/>
        </authorList>
    </citation>
    <scope>NUCLEOTIDE SEQUENCE [LARGE SCALE GENOMIC DNA]</scope>
    <source>
        <strain evidence="7 8">LMG 21312</strain>
    </source>
</reference>
<keyword evidence="1 4" id="KW-0378">Hydrolase</keyword>
<dbReference type="InterPro" id="IPR021095">
    <property type="entry name" value="DUF3734"/>
</dbReference>
<accession>A0A7W4JAA1</accession>
<dbReference type="Pfam" id="PF12536">
    <property type="entry name" value="DUF3734"/>
    <property type="match status" value="1"/>
</dbReference>